<evidence type="ECO:0000256" key="1">
    <source>
        <dbReference type="ARBA" id="ARBA00009533"/>
    </source>
</evidence>
<name>A0ABT1HLZ7_STRSD</name>
<dbReference type="InterPro" id="IPR015424">
    <property type="entry name" value="PyrdxlP-dep_Trfase"/>
</dbReference>
<accession>A0ABT1HLZ7</accession>
<keyword evidence="2" id="KW-0456">Lyase</keyword>
<comment type="similarity">
    <text evidence="1">Belongs to the group II decarboxylase family.</text>
</comment>
<dbReference type="InterPro" id="IPR015421">
    <property type="entry name" value="PyrdxlP-dep_Trfase_major"/>
</dbReference>
<dbReference type="EMBL" id="JAMTCP010000001">
    <property type="protein sequence ID" value="MCP2256541.1"/>
    <property type="molecule type" value="Genomic_DNA"/>
</dbReference>
<keyword evidence="2" id="KW-0210">Decarboxylase</keyword>
<feature type="compositionally biased region" description="Pro residues" evidence="3">
    <location>
        <begin position="521"/>
        <end position="535"/>
    </location>
</feature>
<dbReference type="PANTHER" id="PTHR46101">
    <property type="match status" value="1"/>
</dbReference>
<reference evidence="4 5" key="1">
    <citation type="submission" date="2022-06" db="EMBL/GenBank/DDBJ databases">
        <title>Genomic Encyclopedia of Archaeal and Bacterial Type Strains, Phase II (KMG-II): from individual species to whole genera.</title>
        <authorList>
            <person name="Goeker M."/>
        </authorList>
    </citation>
    <scope>NUCLEOTIDE SEQUENCE [LARGE SCALE GENOMIC DNA]</scope>
    <source>
        <strain evidence="4 5">DSM 40477</strain>
    </source>
</reference>
<feature type="region of interest" description="Disordered" evidence="3">
    <location>
        <begin position="519"/>
        <end position="562"/>
    </location>
</feature>
<proteinExistence type="inferred from homology"/>
<dbReference type="SUPFAM" id="SSF53383">
    <property type="entry name" value="PLP-dependent transferases"/>
    <property type="match status" value="1"/>
</dbReference>
<gene>
    <name evidence="4" type="ORF">LX15_000224</name>
</gene>
<dbReference type="RefSeq" id="WP_253667530.1">
    <property type="nucleotide sequence ID" value="NZ_JAMTCP010000001.1"/>
</dbReference>
<protein>
    <submittedName>
        <fullName evidence="4">Histidine decarboxylase</fullName>
    </submittedName>
</protein>
<evidence type="ECO:0000313" key="5">
    <source>
        <dbReference type="Proteomes" id="UP001205311"/>
    </source>
</evidence>
<comment type="caution">
    <text evidence="4">The sequence shown here is derived from an EMBL/GenBank/DDBJ whole genome shotgun (WGS) entry which is preliminary data.</text>
</comment>
<dbReference type="InterPro" id="IPR051151">
    <property type="entry name" value="Group_II_Decarboxylase"/>
</dbReference>
<dbReference type="Gene3D" id="3.40.640.10">
    <property type="entry name" value="Type I PLP-dependent aspartate aminotransferase-like (Major domain)"/>
    <property type="match status" value="1"/>
</dbReference>
<dbReference type="PANTHER" id="PTHR46101:SF18">
    <property type="entry name" value="HISTIDINE DECARBOXYLASE"/>
    <property type="match status" value="1"/>
</dbReference>
<dbReference type="Proteomes" id="UP001205311">
    <property type="component" value="Unassembled WGS sequence"/>
</dbReference>
<keyword evidence="5" id="KW-1185">Reference proteome</keyword>
<sequence>MSAGEDGPSAVPDDAPGESMEDLFALPLSGLPKGRGQEILGTLMACFSAKWRALLAGAEAPRVDYQADLSPMLGFPVAYVGDPFEDVRHAPHLRAVERAVVGYYARLWHARPRSSRPMPEDAYWGYVLSLGASEGLLYALWVARDYLSGRSLVSEVDGGVPRQVWVQDEPPAGNPNAYTPVVLYSSETHYSVAKAARMLAIPTFYEIGSQRYPRDNPLRPGRPWPEEAPCRGGDLGPGAVDVDALLTLVEFFASRGHPILLNLNYCTAFKGAYDDVEGICARLRPVLARHGLDRRPVRYGRDARGRPLTAQRRGCWVNVDGALGATYAPFLHTAISQGRVLERDDAGTPVPLPRFDFAVPEVCSIVTSVHKRIGSPCPCGVLVTRRDLHMTPPGHPDATSVGDTTFGGSRSALAPLVLWDFLAGRSEREQIDEVLVARELAVEAERRLGALGAGWEVHRAPWSLAVWFRKPPQDVMDECLLLSTRLNRGGVAEEYACLNLAGHATRARVDRLVERMARLTPPAPSPSPPPAPSTPSAPGSDGEVPGGPVRRLALVPTDRRCL</sequence>
<evidence type="ECO:0000256" key="3">
    <source>
        <dbReference type="SAM" id="MobiDB-lite"/>
    </source>
</evidence>
<organism evidence="4 5">
    <name type="scientific">Streptoalloteichus tenebrarius (strain ATCC 17920 / DSM 40477 / JCM 4838 / CBS 697.72 / NBRC 16177 / NCIMB 11028 / NRRL B-12390 / A12253. 1 / ISP 5477)</name>
    <name type="common">Streptomyces tenebrarius</name>
    <dbReference type="NCBI Taxonomy" id="1933"/>
    <lineage>
        <taxon>Bacteria</taxon>
        <taxon>Bacillati</taxon>
        <taxon>Actinomycetota</taxon>
        <taxon>Actinomycetes</taxon>
        <taxon>Pseudonocardiales</taxon>
        <taxon>Pseudonocardiaceae</taxon>
        <taxon>Streptoalloteichus</taxon>
    </lineage>
</organism>
<evidence type="ECO:0000256" key="2">
    <source>
        <dbReference type="ARBA" id="ARBA00022793"/>
    </source>
</evidence>
<evidence type="ECO:0000313" key="4">
    <source>
        <dbReference type="EMBL" id="MCP2256541.1"/>
    </source>
</evidence>